<feature type="compositionally biased region" description="Basic and acidic residues" evidence="1">
    <location>
        <begin position="304"/>
        <end position="313"/>
    </location>
</feature>
<comment type="caution">
    <text evidence="3">The sequence shown here is derived from an EMBL/GenBank/DDBJ whole genome shotgun (WGS) entry which is preliminary data.</text>
</comment>
<feature type="compositionally biased region" description="Polar residues" evidence="1">
    <location>
        <begin position="71"/>
        <end position="80"/>
    </location>
</feature>
<dbReference type="SUPFAM" id="SSF48371">
    <property type="entry name" value="ARM repeat"/>
    <property type="match status" value="1"/>
</dbReference>
<proteinExistence type="predicted"/>
<reference evidence="3" key="1">
    <citation type="journal article" date="2023" name="Insect Mol. Biol.">
        <title>Genome sequencing provides insights into the evolution of gene families encoding plant cell wall-degrading enzymes in longhorned beetles.</title>
        <authorList>
            <person name="Shin N.R."/>
            <person name="Okamura Y."/>
            <person name="Kirsch R."/>
            <person name="Pauchet Y."/>
        </authorList>
    </citation>
    <scope>NUCLEOTIDE SEQUENCE</scope>
    <source>
        <strain evidence="3">MMC_N1</strain>
    </source>
</reference>
<feature type="region of interest" description="Disordered" evidence="1">
    <location>
        <begin position="299"/>
        <end position="351"/>
    </location>
</feature>
<dbReference type="Gene3D" id="1.25.10.10">
    <property type="entry name" value="Leucine-rich Repeat Variant"/>
    <property type="match status" value="1"/>
</dbReference>
<evidence type="ECO:0000259" key="2">
    <source>
        <dbReference type="SMART" id="SM01349"/>
    </source>
</evidence>
<name>A0ABQ9JL73_9CUCU</name>
<organism evidence="3 4">
    <name type="scientific">Molorchus minor</name>
    <dbReference type="NCBI Taxonomy" id="1323400"/>
    <lineage>
        <taxon>Eukaryota</taxon>
        <taxon>Metazoa</taxon>
        <taxon>Ecdysozoa</taxon>
        <taxon>Arthropoda</taxon>
        <taxon>Hexapoda</taxon>
        <taxon>Insecta</taxon>
        <taxon>Pterygota</taxon>
        <taxon>Neoptera</taxon>
        <taxon>Endopterygota</taxon>
        <taxon>Coleoptera</taxon>
        <taxon>Polyphaga</taxon>
        <taxon>Cucujiformia</taxon>
        <taxon>Chrysomeloidea</taxon>
        <taxon>Cerambycidae</taxon>
        <taxon>Lamiinae</taxon>
        <taxon>Monochamini</taxon>
        <taxon>Molorchus</taxon>
    </lineage>
</organism>
<dbReference type="Pfam" id="PF12348">
    <property type="entry name" value="CLASP_N"/>
    <property type="match status" value="1"/>
</dbReference>
<feature type="compositionally biased region" description="Basic residues" evidence="1">
    <location>
        <begin position="314"/>
        <end position="324"/>
    </location>
</feature>
<gene>
    <name evidence="3" type="ORF">NQ317_003291</name>
</gene>
<dbReference type="Proteomes" id="UP001162164">
    <property type="component" value="Unassembled WGS sequence"/>
</dbReference>
<dbReference type="PANTHER" id="PTHR21567:SF87">
    <property type="entry name" value="CRESCERIN-LIKE PROTEIN CHE-12"/>
    <property type="match status" value="1"/>
</dbReference>
<feature type="domain" description="TOG" evidence="2">
    <location>
        <begin position="333"/>
        <end position="573"/>
    </location>
</feature>
<evidence type="ECO:0000256" key="1">
    <source>
        <dbReference type="SAM" id="MobiDB-lite"/>
    </source>
</evidence>
<protein>
    <recommendedName>
        <fullName evidence="2">TOG domain-containing protein</fullName>
    </recommendedName>
</protein>
<dbReference type="InterPro" id="IPR011989">
    <property type="entry name" value="ARM-like"/>
</dbReference>
<dbReference type="InterPro" id="IPR024395">
    <property type="entry name" value="CLASP_N_dom"/>
</dbReference>
<evidence type="ECO:0000313" key="3">
    <source>
        <dbReference type="EMBL" id="KAJ8978641.1"/>
    </source>
</evidence>
<dbReference type="InterPro" id="IPR016024">
    <property type="entry name" value="ARM-type_fold"/>
</dbReference>
<feature type="region of interest" description="Disordered" evidence="1">
    <location>
        <begin position="58"/>
        <end position="108"/>
    </location>
</feature>
<sequence length="573" mass="63371">MYNKSVPNPWGLRETRTFKWPILKCCPCIYRNGKVSDVNGVSSRPSTPVLAITLPPESAEKSALGSPVESPINSRSSPKESGNVAVVPMSLPLPPRSSGSESSGYFTPPSDKQQAFVKLANQEHVSEFEEIVPVNDDHNNNNTPDCIDSFTSNSPNSFVEDTSVQRIPSYNSLVSSDHNDNNENQEMKTVDTAQDETNYIPERGRRRLIRYSSSSLKEPAFTEIASSPSNERRKSKSVVDLQSFLPEIASSRKSANSAPPLNGDITYNNLIISNIDDTPITPSKTITPVTKSPVPAAVEPMEEIEYRQEETTRKLPRRFTRSQSKKSTMSTPKSVRETPKSSRPNSKPKDVLQQSLVQLNSSEWEMTLQGLQGLSKVSKQHPDVVEAHIHAVCVTLARHIKNLRSQVARSACRTASDLFSFCKKGLDIELEEIAGPLLQRTADTNKFLRADANAALDIMSEQFPAHRVIVIVTGRGITHPNCIVRSSSMRLINDIVKRFGADKVFQMQKELKDKILWAGATSLTDGSLDTRSHAKAMFSHLVGHPQFHKALVEAVPQNTLRHIAKTLSSIKPA</sequence>
<feature type="compositionally biased region" description="Polar residues" evidence="1">
    <location>
        <begin position="97"/>
        <end position="108"/>
    </location>
</feature>
<dbReference type="SMART" id="SM01349">
    <property type="entry name" value="TOG"/>
    <property type="match status" value="1"/>
</dbReference>
<dbReference type="EMBL" id="JAPWTJ010000414">
    <property type="protein sequence ID" value="KAJ8978641.1"/>
    <property type="molecule type" value="Genomic_DNA"/>
</dbReference>
<dbReference type="PANTHER" id="PTHR21567">
    <property type="entry name" value="CLASP"/>
    <property type="match status" value="1"/>
</dbReference>
<dbReference type="InterPro" id="IPR034085">
    <property type="entry name" value="TOG"/>
</dbReference>
<accession>A0ABQ9JL73</accession>
<keyword evidence="4" id="KW-1185">Reference proteome</keyword>
<evidence type="ECO:0000313" key="4">
    <source>
        <dbReference type="Proteomes" id="UP001162164"/>
    </source>
</evidence>